<feature type="domain" description="N-acetyltransferase" evidence="1">
    <location>
        <begin position="1"/>
        <end position="154"/>
    </location>
</feature>
<sequence length="222" mass="24123">MIVELTEVTQFDQVAALFGEIWSLDVAASPVPAELMCALHLAGSYIAGAYLDSELVGASVAFLDASGGLHSHVTGIRASQRGRGVGLALKLHQRDWALARGITKIHWTYDPLVRRNAHFNLVKLGARPVRYLPDFYGPMAEGDSDRFLVEWSLTSSPPAVSGSDALTVAVPEDIEALRRSDPASARRWRLDVREAVQLAFAEGYTVTGMTPDGSYVLTREAE</sequence>
<dbReference type="eggNOG" id="COG3375">
    <property type="taxonomic scope" value="Bacteria"/>
</dbReference>
<dbReference type="STRING" id="211114.SAMN04489726_0822"/>
<dbReference type="EMBL" id="LT629701">
    <property type="protein sequence ID" value="SDM29169.1"/>
    <property type="molecule type" value="Genomic_DNA"/>
</dbReference>
<reference evidence="2 3" key="1">
    <citation type="submission" date="2016-10" db="EMBL/GenBank/DDBJ databases">
        <authorList>
            <person name="de Groot N.N."/>
        </authorList>
    </citation>
    <scope>NUCLEOTIDE SEQUENCE [LARGE SCALE GENOMIC DNA]</scope>
    <source>
        <strain evidence="2 3">DSM 44149</strain>
    </source>
</reference>
<dbReference type="RefSeq" id="WP_231950613.1">
    <property type="nucleotide sequence ID" value="NZ_JOEF01000011.1"/>
</dbReference>
<gene>
    <name evidence="2" type="ORF">SAMN04489726_0822</name>
</gene>
<dbReference type="SUPFAM" id="SSF55729">
    <property type="entry name" value="Acyl-CoA N-acyltransferases (Nat)"/>
    <property type="match status" value="1"/>
</dbReference>
<protein>
    <submittedName>
        <fullName evidence="2">Predicted acetyltransferase, GNAT superfamily</fullName>
    </submittedName>
</protein>
<dbReference type="AlphaFoldDB" id="A0A1G9S0Z1"/>
<dbReference type="PANTHER" id="PTHR41700">
    <property type="entry name" value="GCN5-RELATED N-ACETYLTRANSFERASE"/>
    <property type="match status" value="1"/>
</dbReference>
<keyword evidence="2" id="KW-0808">Transferase</keyword>
<name>A0A1G9S0Z1_ALLAB</name>
<dbReference type="Pfam" id="PF00583">
    <property type="entry name" value="Acetyltransf_1"/>
    <property type="match status" value="1"/>
</dbReference>
<proteinExistence type="predicted"/>
<dbReference type="InterPro" id="IPR038764">
    <property type="entry name" value="GNAT_N_AcTrfase_prd"/>
</dbReference>
<dbReference type="GO" id="GO:0016747">
    <property type="term" value="F:acyltransferase activity, transferring groups other than amino-acyl groups"/>
    <property type="evidence" value="ECO:0007669"/>
    <property type="project" value="InterPro"/>
</dbReference>
<dbReference type="PROSITE" id="PS51186">
    <property type="entry name" value="GNAT"/>
    <property type="match status" value="1"/>
</dbReference>
<dbReference type="InterPro" id="IPR000182">
    <property type="entry name" value="GNAT_dom"/>
</dbReference>
<dbReference type="Gene3D" id="3.40.630.30">
    <property type="match status" value="1"/>
</dbReference>
<evidence type="ECO:0000313" key="2">
    <source>
        <dbReference type="EMBL" id="SDM29169.1"/>
    </source>
</evidence>
<keyword evidence="3" id="KW-1185">Reference proteome</keyword>
<dbReference type="PANTHER" id="PTHR41700:SF1">
    <property type="entry name" value="N-ACETYLTRANSFERASE DOMAIN-CONTAINING PROTEIN"/>
    <property type="match status" value="1"/>
</dbReference>
<evidence type="ECO:0000313" key="3">
    <source>
        <dbReference type="Proteomes" id="UP000183376"/>
    </source>
</evidence>
<evidence type="ECO:0000259" key="1">
    <source>
        <dbReference type="PROSITE" id="PS51186"/>
    </source>
</evidence>
<accession>A0A1G9S0Z1</accession>
<dbReference type="InterPro" id="IPR016181">
    <property type="entry name" value="Acyl_CoA_acyltransferase"/>
</dbReference>
<dbReference type="Proteomes" id="UP000183376">
    <property type="component" value="Chromosome I"/>
</dbReference>
<organism evidence="2 3">
    <name type="scientific">Allokutzneria albata</name>
    <name type="common">Kibdelosporangium albatum</name>
    <dbReference type="NCBI Taxonomy" id="211114"/>
    <lineage>
        <taxon>Bacteria</taxon>
        <taxon>Bacillati</taxon>
        <taxon>Actinomycetota</taxon>
        <taxon>Actinomycetes</taxon>
        <taxon>Pseudonocardiales</taxon>
        <taxon>Pseudonocardiaceae</taxon>
        <taxon>Allokutzneria</taxon>
    </lineage>
</organism>